<comment type="caution">
    <text evidence="1">The sequence shown here is derived from an EMBL/GenBank/DDBJ whole genome shotgun (WGS) entry which is preliminary data.</text>
</comment>
<reference evidence="1 2" key="2">
    <citation type="journal article" date="2013" name="Genome Biol. Evol.">
        <title>Genome sequencing of Giardia lamblia genotypes A2 and B isolates (DH and GS) and comparative analysis with the genomes of genotypes A1 and E (WB and Pig).</title>
        <authorList>
            <person name="Adam R.D."/>
            <person name="Dahlstrom E.W."/>
            <person name="Martens C.A."/>
            <person name="Bruno D.P."/>
            <person name="Barbian K.D."/>
            <person name="Ricklefs S.M."/>
            <person name="Hernandez M.M."/>
            <person name="Narla N.P."/>
            <person name="Patel R.B."/>
            <person name="Porcella S.F."/>
            <person name="Nash T.E."/>
        </authorList>
    </citation>
    <scope>NUCLEOTIDE SEQUENCE [LARGE SCALE GENOMIC DNA]</scope>
    <source>
        <strain evidence="1 2">GS</strain>
    </source>
</reference>
<dbReference type="AlphaFoldDB" id="V6TQ53"/>
<name>V6TQ53_GIAIN</name>
<dbReference type="VEuPathDB" id="GiardiaDB:GL50581_3035"/>
<reference evidence="2" key="1">
    <citation type="submission" date="2012-02" db="EMBL/GenBank/DDBJ databases">
        <title>Genome sequencing of Giardia lamblia Genotypes A2 and B isolates (DH and GS) and comparative analysis with the genomes of Genotypes A1 and E (WB and Pig).</title>
        <authorList>
            <person name="Adam R."/>
            <person name="Dahlstrom E."/>
            <person name="Martens C."/>
            <person name="Bruno D."/>
            <person name="Barbian K."/>
            <person name="Porcella S.F."/>
            <person name="Nash T."/>
        </authorList>
    </citation>
    <scope>NUCLEOTIDE SEQUENCE</scope>
    <source>
        <strain evidence="2">GS</strain>
    </source>
</reference>
<evidence type="ECO:0000313" key="1">
    <source>
        <dbReference type="EMBL" id="ESU40704.1"/>
    </source>
</evidence>
<sequence>MASLTTSQFIFHDDTIDILVGNRVVNNVQLTNSRILALHRIGKFDVPQVFTVYVNSEEPGLHSILFRLSTIKDVATLVPLMRIDITSIISNCPGLTMLQLFPDQTRILLYLREEHICIHFSPTCIIYANLRLSHRVDTGGVYRFVLPSTASCMLSIPNAEHITSMDANEYLYACVGNALLRTKIPINLHILSKRQAPMAFKRIATLATPGEYVCLNRSILSDSTLSEIDYHRSGYKHATTLLDKPIDIVPLSQKPSQQLQRVYPPLPSDLANHHCQKKVPATVHFFI</sequence>
<evidence type="ECO:0000313" key="2">
    <source>
        <dbReference type="Proteomes" id="UP000018040"/>
    </source>
</evidence>
<proteinExistence type="predicted"/>
<dbReference type="OrthoDB" id="342131at2759"/>
<dbReference type="VEuPathDB" id="GiardiaDB:DHA2_152552"/>
<gene>
    <name evidence="1" type="ORF">GSB_154486</name>
</gene>
<dbReference type="VEuPathDB" id="GiardiaDB:GL50803_0093550"/>
<dbReference type="EMBL" id="AHHH01000183">
    <property type="protein sequence ID" value="ESU40704.1"/>
    <property type="molecule type" value="Genomic_DNA"/>
</dbReference>
<dbReference type="Proteomes" id="UP000018040">
    <property type="component" value="Unassembled WGS sequence"/>
</dbReference>
<dbReference type="VEuPathDB" id="GiardiaDB:QR46_3021"/>
<protein>
    <submittedName>
        <fullName evidence="1">Putative Zn-dependent peptidase</fullName>
    </submittedName>
</protein>
<accession>V6TQ53</accession>
<organism evidence="1 2">
    <name type="scientific">Giardia intestinalis</name>
    <name type="common">Giardia lamblia</name>
    <dbReference type="NCBI Taxonomy" id="5741"/>
    <lineage>
        <taxon>Eukaryota</taxon>
        <taxon>Metamonada</taxon>
        <taxon>Diplomonadida</taxon>
        <taxon>Hexamitidae</taxon>
        <taxon>Giardiinae</taxon>
        <taxon>Giardia</taxon>
    </lineage>
</organism>